<dbReference type="STRING" id="1245748.A0A3R7M2B8"/>
<dbReference type="AlphaFoldDB" id="A0A3R7M2B8"/>
<dbReference type="Pfam" id="PF23865">
    <property type="entry name" value="DUF7223"/>
    <property type="match status" value="1"/>
</dbReference>
<comment type="caution">
    <text evidence="4">The sequence shown here is derived from an EMBL/GenBank/DDBJ whole genome shotgun (WGS) entry which is preliminary data.</text>
</comment>
<dbReference type="OrthoDB" id="160645at2759"/>
<organism evidence="4 5">
    <name type="scientific">Aspergillus turcosus</name>
    <dbReference type="NCBI Taxonomy" id="1245748"/>
    <lineage>
        <taxon>Eukaryota</taxon>
        <taxon>Fungi</taxon>
        <taxon>Dikarya</taxon>
        <taxon>Ascomycota</taxon>
        <taxon>Pezizomycotina</taxon>
        <taxon>Eurotiomycetes</taxon>
        <taxon>Eurotiomycetidae</taxon>
        <taxon>Eurotiales</taxon>
        <taxon>Aspergillaceae</taxon>
        <taxon>Aspergillus</taxon>
        <taxon>Aspergillus subgen. Fumigati</taxon>
    </lineage>
</organism>
<evidence type="ECO:0000313" key="4">
    <source>
        <dbReference type="EMBL" id="RLM00339.1"/>
    </source>
</evidence>
<evidence type="ECO:0000256" key="1">
    <source>
        <dbReference type="SAM" id="SignalP"/>
    </source>
</evidence>
<dbReference type="InterPro" id="IPR054293">
    <property type="entry name" value="DUF7029"/>
</dbReference>
<proteinExistence type="predicted"/>
<evidence type="ECO:0000259" key="3">
    <source>
        <dbReference type="Pfam" id="PF23865"/>
    </source>
</evidence>
<feature type="signal peptide" evidence="1">
    <location>
        <begin position="1"/>
        <end position="19"/>
    </location>
</feature>
<dbReference type="EMBL" id="NIDN02000017">
    <property type="protein sequence ID" value="RLM00339.1"/>
    <property type="molecule type" value="Genomic_DNA"/>
</dbReference>
<evidence type="ECO:0000259" key="2">
    <source>
        <dbReference type="Pfam" id="PF22974"/>
    </source>
</evidence>
<feature type="domain" description="DUF7029" evidence="2">
    <location>
        <begin position="81"/>
        <end position="181"/>
    </location>
</feature>
<keyword evidence="5" id="KW-1185">Reference proteome</keyword>
<keyword evidence="1" id="KW-0732">Signal</keyword>
<feature type="chain" id="PRO_5018651457" evidence="1">
    <location>
        <begin position="20"/>
        <end position="845"/>
    </location>
</feature>
<reference evidence="4 5" key="1">
    <citation type="submission" date="2018-08" db="EMBL/GenBank/DDBJ databases">
        <title>Draft genome sequences of two Aspergillus turcosus clinical strains isolated from bronchoalveolar lavage fluid: one azole-susceptible and the other azole-resistant.</title>
        <authorList>
            <person name="Parent-Michaud M."/>
            <person name="Dufresne P.J."/>
            <person name="Fournier E."/>
            <person name="Martineau C."/>
            <person name="Moreira S."/>
            <person name="Perkins V."/>
            <person name="De Repentigny L."/>
            <person name="Dufresne S.F."/>
        </authorList>
    </citation>
    <scope>NUCLEOTIDE SEQUENCE [LARGE SCALE GENOMIC DNA]</scope>
    <source>
        <strain evidence="4">HMR AF 1038</strain>
    </source>
</reference>
<evidence type="ECO:0000313" key="5">
    <source>
        <dbReference type="Proteomes" id="UP000215289"/>
    </source>
</evidence>
<dbReference type="Pfam" id="PF22974">
    <property type="entry name" value="DUF7029"/>
    <property type="match status" value="1"/>
</dbReference>
<protein>
    <submittedName>
        <fullName evidence="4">Uncharacterized protein</fullName>
    </submittedName>
</protein>
<sequence>MRRFLLSFALLWLCSAAIAAVENNLIDLEPLPRHVWDKDALRKRQDPAGSVMLQDHEQFMWTSGNEPNTKVTAVSMVVWSRQDERILDMDKISFALESVSCTDGMTLKFKNKLFYLAAKFAWQWVNYNDMRSFVMVSSWEGCGNARERDPWVVSNAVFDDTASTAKLAATKSTWQKVSNTTVLDFGDIVLGHQGTKDKRFLDVSLSKAFTLDLSSSFPTEIVNWTMNTPYVDASLAINCVNCGTTGTLAFAGHVEASLFGGLEKFELSATPRNIAANLDLALEFKGEVDFDGLPAPGNEWTLVELPLPSGWRVPGVLTFGPNVKINAGYSIEYIGGEASVTTGISARVPDSSVAKVDLASKNPVEISGWIPEIQTKPLEIEAQIHARAKLYTEVAVAASIEVFDNGLNVEIGIKVPDITVTASAGYNVAGFCTIDPNKPYGVKLDATLGASLGLQGYTEVKGEKDVFLDVTLYETPTLYTFPQLCLAAGEESPGTCIPQSDPLDPDDGVAVGVNRRDITSLVALSRRLSRRDADSAYYTGREALYLACDEGRTRQIWVQKYRSPSRLRNNPAVPIIQPGMTCSNSPQNQCPAGTWNIREVPKDDRAAVTRQGWATEHIYEGNWVRDFIDYLVKNYYPATIEDPTVQDNTKCKGAINSFGIQRDIGTPNPTVAFNYSEALMQNLGTLHTESTLMAIFPQRQNGMKYTMFNGNNIDAKFKTSEKNTNQRVCSLGRIVTICQYMNYPEIRTRMKATISAIEGVLDKMQQDANVYLPSSLKTETLKTAHAKFFEEKYRGGFRNARDRLQDYASWLQGQAGFGDLDQATKDEVAKLASNTAAHCQEAWPL</sequence>
<gene>
    <name evidence="4" type="ORF">CFD26_108273</name>
</gene>
<dbReference type="Proteomes" id="UP000215289">
    <property type="component" value="Unassembled WGS sequence"/>
</dbReference>
<name>A0A3R7M2B8_9EURO</name>
<accession>A0A3R7M2B8</accession>
<dbReference type="InterPro" id="IPR055647">
    <property type="entry name" value="DUF7223"/>
</dbReference>
<feature type="domain" description="DUF7223" evidence="3">
    <location>
        <begin position="211"/>
        <end position="464"/>
    </location>
</feature>